<dbReference type="InterPro" id="IPR000515">
    <property type="entry name" value="MetI-like"/>
</dbReference>
<name>A0ABT8EDJ2_9BACL</name>
<keyword evidence="10" id="KW-1185">Reference proteome</keyword>
<dbReference type="Gene3D" id="1.10.3720.10">
    <property type="entry name" value="MetI-like"/>
    <property type="match status" value="1"/>
</dbReference>
<proteinExistence type="inferred from homology"/>
<accession>A0ABT8EDJ2</accession>
<comment type="caution">
    <text evidence="9">The sequence shown here is derived from an EMBL/GenBank/DDBJ whole genome shotgun (WGS) entry which is preliminary data.</text>
</comment>
<sequence>MRKKIAVQSIMWLSCFIFLLPLYWLCISSVKTTSEITRFPPTFWPDHFEWSNFTLIWERLDFTQTFMNSIVVSVSTTILSTLFGAMAGYALSKKRIFGKNVLYQALIGTMTVPPAVLLLPLFFIIIKFGFYDSLLSLILPFGVTVFAIFFMKQYIDDIPDELLEAARMDGCNEYRIFFQIVIPLIKPALTTLVIIEFVNNWNSFAMPLVLLQSEEKFTLPLKLAMLSSETVAVPWSQILAANLLTILPVVILFILLQRYFIKGIMDGAVKG</sequence>
<evidence type="ECO:0000313" key="10">
    <source>
        <dbReference type="Proteomes" id="UP001168694"/>
    </source>
</evidence>
<reference evidence="9" key="1">
    <citation type="submission" date="2023-06" db="EMBL/GenBank/DDBJ databases">
        <title>Draft Genome Sequences of Representative Paenibacillus Polymyxa, Bacillus cereus, Fictibacillus sp., and Brevibacillus agri Strains Isolated from Amazonian Dark Earth.</title>
        <authorList>
            <person name="Pellegrinetti T.A."/>
            <person name="Cunha I.C.M."/>
            <person name="Chaves M.G."/>
            <person name="Freitas A.S."/>
            <person name="Silva A.V.R."/>
            <person name="Tsai S.M."/>
            <person name="Mendes L.W."/>
        </authorList>
    </citation>
    <scope>NUCLEOTIDE SEQUENCE</scope>
    <source>
        <strain evidence="9">CENA-BCM004</strain>
    </source>
</reference>
<evidence type="ECO:0000256" key="1">
    <source>
        <dbReference type="ARBA" id="ARBA00004651"/>
    </source>
</evidence>
<evidence type="ECO:0000256" key="2">
    <source>
        <dbReference type="ARBA" id="ARBA00022448"/>
    </source>
</evidence>
<dbReference type="EMBL" id="JAUHLN010000009">
    <property type="protein sequence ID" value="MDN4075985.1"/>
    <property type="molecule type" value="Genomic_DNA"/>
</dbReference>
<comment type="similarity">
    <text evidence="7">Belongs to the binding-protein-dependent transport system permease family.</text>
</comment>
<dbReference type="Proteomes" id="UP001168694">
    <property type="component" value="Unassembled WGS sequence"/>
</dbReference>
<evidence type="ECO:0000256" key="3">
    <source>
        <dbReference type="ARBA" id="ARBA00022475"/>
    </source>
</evidence>
<evidence type="ECO:0000313" key="9">
    <source>
        <dbReference type="EMBL" id="MDN4075985.1"/>
    </source>
</evidence>
<keyword evidence="6 7" id="KW-0472">Membrane</keyword>
<dbReference type="CDD" id="cd06261">
    <property type="entry name" value="TM_PBP2"/>
    <property type="match status" value="1"/>
</dbReference>
<dbReference type="PROSITE" id="PS51257">
    <property type="entry name" value="PROKAR_LIPOPROTEIN"/>
    <property type="match status" value="1"/>
</dbReference>
<comment type="subcellular location">
    <subcellularLocation>
        <location evidence="1 7">Cell membrane</location>
        <topology evidence="1 7">Multi-pass membrane protein</topology>
    </subcellularLocation>
</comment>
<evidence type="ECO:0000259" key="8">
    <source>
        <dbReference type="PROSITE" id="PS50928"/>
    </source>
</evidence>
<dbReference type="RefSeq" id="WP_290402096.1">
    <property type="nucleotide sequence ID" value="NZ_JAUHLN010000009.1"/>
</dbReference>
<dbReference type="InterPro" id="IPR035906">
    <property type="entry name" value="MetI-like_sf"/>
</dbReference>
<feature type="transmembrane region" description="Helical" evidence="7">
    <location>
        <begin position="134"/>
        <end position="155"/>
    </location>
</feature>
<protein>
    <submittedName>
        <fullName evidence="9">Carbohydrate ABC transporter permease</fullName>
    </submittedName>
</protein>
<feature type="transmembrane region" description="Helical" evidence="7">
    <location>
        <begin position="12"/>
        <end position="30"/>
    </location>
</feature>
<organism evidence="9 10">
    <name type="scientific">Fictibacillus terranigra</name>
    <dbReference type="NCBI Taxonomy" id="3058424"/>
    <lineage>
        <taxon>Bacteria</taxon>
        <taxon>Bacillati</taxon>
        <taxon>Bacillota</taxon>
        <taxon>Bacilli</taxon>
        <taxon>Bacillales</taxon>
        <taxon>Fictibacillaceae</taxon>
        <taxon>Fictibacillus</taxon>
    </lineage>
</organism>
<gene>
    <name evidence="9" type="ORF">QYF49_23875</name>
</gene>
<feature type="domain" description="ABC transmembrane type-1" evidence="8">
    <location>
        <begin position="66"/>
        <end position="256"/>
    </location>
</feature>
<keyword evidence="2 7" id="KW-0813">Transport</keyword>
<dbReference type="PANTHER" id="PTHR43744:SF12">
    <property type="entry name" value="ABC TRANSPORTER PERMEASE PROTEIN MG189-RELATED"/>
    <property type="match status" value="1"/>
</dbReference>
<keyword evidence="4 7" id="KW-0812">Transmembrane</keyword>
<evidence type="ECO:0000256" key="4">
    <source>
        <dbReference type="ARBA" id="ARBA00022692"/>
    </source>
</evidence>
<dbReference type="SUPFAM" id="SSF161098">
    <property type="entry name" value="MetI-like"/>
    <property type="match status" value="1"/>
</dbReference>
<feature type="transmembrane region" description="Helical" evidence="7">
    <location>
        <begin position="176"/>
        <end position="198"/>
    </location>
</feature>
<evidence type="ECO:0000256" key="5">
    <source>
        <dbReference type="ARBA" id="ARBA00022989"/>
    </source>
</evidence>
<dbReference type="Pfam" id="PF00528">
    <property type="entry name" value="BPD_transp_1"/>
    <property type="match status" value="1"/>
</dbReference>
<dbReference type="PROSITE" id="PS50928">
    <property type="entry name" value="ABC_TM1"/>
    <property type="match status" value="1"/>
</dbReference>
<keyword evidence="5 7" id="KW-1133">Transmembrane helix</keyword>
<dbReference type="PANTHER" id="PTHR43744">
    <property type="entry name" value="ABC TRANSPORTER PERMEASE PROTEIN MG189-RELATED-RELATED"/>
    <property type="match status" value="1"/>
</dbReference>
<feature type="transmembrane region" description="Helical" evidence="7">
    <location>
        <begin position="103"/>
        <end position="128"/>
    </location>
</feature>
<evidence type="ECO:0000256" key="6">
    <source>
        <dbReference type="ARBA" id="ARBA00023136"/>
    </source>
</evidence>
<feature type="transmembrane region" description="Helical" evidence="7">
    <location>
        <begin position="235"/>
        <end position="256"/>
    </location>
</feature>
<keyword evidence="3" id="KW-1003">Cell membrane</keyword>
<feature type="transmembrane region" description="Helical" evidence="7">
    <location>
        <begin position="70"/>
        <end position="91"/>
    </location>
</feature>
<evidence type="ECO:0000256" key="7">
    <source>
        <dbReference type="RuleBase" id="RU363032"/>
    </source>
</evidence>